<gene>
    <name evidence="1" type="ORF">EVAR_40653_1</name>
</gene>
<organism evidence="1 2">
    <name type="scientific">Eumeta variegata</name>
    <name type="common">Bagworm moth</name>
    <name type="synonym">Eumeta japonica</name>
    <dbReference type="NCBI Taxonomy" id="151549"/>
    <lineage>
        <taxon>Eukaryota</taxon>
        <taxon>Metazoa</taxon>
        <taxon>Ecdysozoa</taxon>
        <taxon>Arthropoda</taxon>
        <taxon>Hexapoda</taxon>
        <taxon>Insecta</taxon>
        <taxon>Pterygota</taxon>
        <taxon>Neoptera</taxon>
        <taxon>Endopterygota</taxon>
        <taxon>Lepidoptera</taxon>
        <taxon>Glossata</taxon>
        <taxon>Ditrysia</taxon>
        <taxon>Tineoidea</taxon>
        <taxon>Psychidae</taxon>
        <taxon>Oiketicinae</taxon>
        <taxon>Eumeta</taxon>
    </lineage>
</organism>
<reference evidence="1 2" key="1">
    <citation type="journal article" date="2019" name="Commun. Biol.">
        <title>The bagworm genome reveals a unique fibroin gene that provides high tensile strength.</title>
        <authorList>
            <person name="Kono N."/>
            <person name="Nakamura H."/>
            <person name="Ohtoshi R."/>
            <person name="Tomita M."/>
            <person name="Numata K."/>
            <person name="Arakawa K."/>
        </authorList>
    </citation>
    <scope>NUCLEOTIDE SEQUENCE [LARGE SCALE GENOMIC DNA]</scope>
</reference>
<keyword evidence="2" id="KW-1185">Reference proteome</keyword>
<comment type="caution">
    <text evidence="1">The sequence shown here is derived from an EMBL/GenBank/DDBJ whole genome shotgun (WGS) entry which is preliminary data.</text>
</comment>
<sequence length="119" mass="13622">MQMEAGDRIRFSRKLCNQNVNPELHVSEDCLIDHQAGMVKKDENRIYVVDIQRLALLELPLKDKCKLSSIWRGDIGALAGSRATPKAPQRQLCDPHVGYRGRRPRLPRRGHIWCGQLPN</sequence>
<proteinExistence type="predicted"/>
<dbReference type="Proteomes" id="UP000299102">
    <property type="component" value="Unassembled WGS sequence"/>
</dbReference>
<accession>A0A4C1X6W6</accession>
<evidence type="ECO:0000313" key="2">
    <source>
        <dbReference type="Proteomes" id="UP000299102"/>
    </source>
</evidence>
<evidence type="ECO:0000313" key="1">
    <source>
        <dbReference type="EMBL" id="GBP58109.1"/>
    </source>
</evidence>
<protein>
    <submittedName>
        <fullName evidence="1">Uncharacterized protein</fullName>
    </submittedName>
</protein>
<dbReference type="AlphaFoldDB" id="A0A4C1X6W6"/>
<dbReference type="EMBL" id="BGZK01000727">
    <property type="protein sequence ID" value="GBP58109.1"/>
    <property type="molecule type" value="Genomic_DNA"/>
</dbReference>
<name>A0A4C1X6W6_EUMVA</name>